<evidence type="ECO:0000313" key="13">
    <source>
        <dbReference type="EMBL" id="KAK4783874.1"/>
    </source>
</evidence>
<feature type="domain" description="X8" evidence="12">
    <location>
        <begin position="22"/>
        <end position="108"/>
    </location>
</feature>
<dbReference type="InterPro" id="IPR044788">
    <property type="entry name" value="X8_dom_prot"/>
</dbReference>
<evidence type="ECO:0000256" key="3">
    <source>
        <dbReference type="ARBA" id="ARBA00022622"/>
    </source>
</evidence>
<keyword evidence="6" id="KW-1015">Disulfide bond</keyword>
<dbReference type="PANTHER" id="PTHR31044">
    <property type="entry name" value="BETA-1,3 GLUCANASE"/>
    <property type="match status" value="1"/>
</dbReference>
<keyword evidence="8" id="KW-0449">Lipoprotein</keyword>
<keyword evidence="5 10" id="KW-0472">Membrane</keyword>
<reference evidence="13 14" key="1">
    <citation type="journal article" date="2023" name="Hortic Res">
        <title>Pangenome of water caltrop reveals structural variations and asymmetric subgenome divergence after allopolyploidization.</title>
        <authorList>
            <person name="Zhang X."/>
            <person name="Chen Y."/>
            <person name="Wang L."/>
            <person name="Yuan Y."/>
            <person name="Fang M."/>
            <person name="Shi L."/>
            <person name="Lu R."/>
            <person name="Comes H.P."/>
            <person name="Ma Y."/>
            <person name="Chen Y."/>
            <person name="Huang G."/>
            <person name="Zhou Y."/>
            <person name="Zheng Z."/>
            <person name="Qiu Y."/>
        </authorList>
    </citation>
    <scope>NUCLEOTIDE SEQUENCE [LARGE SCALE GENOMIC DNA]</scope>
    <source>
        <strain evidence="13">F231</strain>
    </source>
</reference>
<feature type="compositionally biased region" description="Low complexity" evidence="9">
    <location>
        <begin position="111"/>
        <end position="120"/>
    </location>
</feature>
<dbReference type="EMBL" id="JAXQNO010000014">
    <property type="protein sequence ID" value="KAK4783874.1"/>
    <property type="molecule type" value="Genomic_DNA"/>
</dbReference>
<feature type="compositionally biased region" description="Low complexity" evidence="9">
    <location>
        <begin position="130"/>
        <end position="157"/>
    </location>
</feature>
<dbReference type="Pfam" id="PF07983">
    <property type="entry name" value="X8"/>
    <property type="match status" value="1"/>
</dbReference>
<evidence type="ECO:0000256" key="6">
    <source>
        <dbReference type="ARBA" id="ARBA00023157"/>
    </source>
</evidence>
<keyword evidence="7" id="KW-0325">Glycoprotein</keyword>
<dbReference type="GO" id="GO:0005886">
    <property type="term" value="C:plasma membrane"/>
    <property type="evidence" value="ECO:0007669"/>
    <property type="project" value="UniProtKB-SubCell"/>
</dbReference>
<proteinExistence type="predicted"/>
<keyword evidence="14" id="KW-1185">Reference proteome</keyword>
<keyword evidence="3" id="KW-0336">GPI-anchor</keyword>
<evidence type="ECO:0000256" key="8">
    <source>
        <dbReference type="ARBA" id="ARBA00023288"/>
    </source>
</evidence>
<keyword evidence="2" id="KW-1003">Cell membrane</keyword>
<evidence type="ECO:0000256" key="2">
    <source>
        <dbReference type="ARBA" id="ARBA00022475"/>
    </source>
</evidence>
<organism evidence="13 14">
    <name type="scientific">Trapa natans</name>
    <name type="common">Water chestnut</name>
    <dbReference type="NCBI Taxonomy" id="22666"/>
    <lineage>
        <taxon>Eukaryota</taxon>
        <taxon>Viridiplantae</taxon>
        <taxon>Streptophyta</taxon>
        <taxon>Embryophyta</taxon>
        <taxon>Tracheophyta</taxon>
        <taxon>Spermatophyta</taxon>
        <taxon>Magnoliopsida</taxon>
        <taxon>eudicotyledons</taxon>
        <taxon>Gunneridae</taxon>
        <taxon>Pentapetalae</taxon>
        <taxon>rosids</taxon>
        <taxon>malvids</taxon>
        <taxon>Myrtales</taxon>
        <taxon>Lythraceae</taxon>
        <taxon>Trapa</taxon>
    </lineage>
</organism>
<sequence length="198" mass="20465">MALFLLLPLLLLVALTGPSSATYCVCKDGQTDQVLQKTLDYACGAGADCSPILQSGACYQPNTIKNHCDYAVNSYYQRKGQTTGSCDFAGTATPTTTVPTAQTTTCIYPSSPSTTAGNSTTPPPPPPSTTPTTSTNTTNATTTTTTTTPPISSNGPTGIASTAPPRVLSSTRWFSPSCLAATLCLFVSVSLFPFGLSR</sequence>
<evidence type="ECO:0000256" key="9">
    <source>
        <dbReference type="SAM" id="MobiDB-lite"/>
    </source>
</evidence>
<protein>
    <recommendedName>
        <fullName evidence="12">X8 domain-containing protein</fullName>
    </recommendedName>
</protein>
<evidence type="ECO:0000256" key="10">
    <source>
        <dbReference type="SAM" id="Phobius"/>
    </source>
</evidence>
<dbReference type="SMART" id="SM00768">
    <property type="entry name" value="X8"/>
    <property type="match status" value="1"/>
</dbReference>
<feature type="transmembrane region" description="Helical" evidence="10">
    <location>
        <begin position="173"/>
        <end position="196"/>
    </location>
</feature>
<evidence type="ECO:0000313" key="14">
    <source>
        <dbReference type="Proteomes" id="UP001346149"/>
    </source>
</evidence>
<evidence type="ECO:0000256" key="7">
    <source>
        <dbReference type="ARBA" id="ARBA00023180"/>
    </source>
</evidence>
<feature type="signal peptide" evidence="11">
    <location>
        <begin position="1"/>
        <end position="21"/>
    </location>
</feature>
<keyword evidence="10" id="KW-0812">Transmembrane</keyword>
<keyword evidence="10" id="KW-1133">Transmembrane helix</keyword>
<dbReference type="AlphaFoldDB" id="A0AAN7QXV5"/>
<keyword evidence="4 11" id="KW-0732">Signal</keyword>
<evidence type="ECO:0000256" key="1">
    <source>
        <dbReference type="ARBA" id="ARBA00004609"/>
    </source>
</evidence>
<name>A0AAN7QXV5_TRANT</name>
<dbReference type="GO" id="GO:0098552">
    <property type="term" value="C:side of membrane"/>
    <property type="evidence" value="ECO:0007669"/>
    <property type="project" value="UniProtKB-KW"/>
</dbReference>
<dbReference type="InterPro" id="IPR012946">
    <property type="entry name" value="X8"/>
</dbReference>
<dbReference type="GO" id="GO:0009506">
    <property type="term" value="C:plasmodesma"/>
    <property type="evidence" value="ECO:0007669"/>
    <property type="project" value="UniProtKB-ARBA"/>
</dbReference>
<evidence type="ECO:0000256" key="5">
    <source>
        <dbReference type="ARBA" id="ARBA00023136"/>
    </source>
</evidence>
<evidence type="ECO:0000256" key="4">
    <source>
        <dbReference type="ARBA" id="ARBA00022729"/>
    </source>
</evidence>
<dbReference type="PANTHER" id="PTHR31044:SF60">
    <property type="entry name" value="PLASMODESMATA CALLOSE-BINDING PROTEIN 4"/>
    <property type="match status" value="1"/>
</dbReference>
<dbReference type="Proteomes" id="UP001346149">
    <property type="component" value="Unassembled WGS sequence"/>
</dbReference>
<evidence type="ECO:0000256" key="11">
    <source>
        <dbReference type="SAM" id="SignalP"/>
    </source>
</evidence>
<evidence type="ECO:0000259" key="12">
    <source>
        <dbReference type="SMART" id="SM00768"/>
    </source>
</evidence>
<feature type="region of interest" description="Disordered" evidence="9">
    <location>
        <begin position="111"/>
        <end position="163"/>
    </location>
</feature>
<accession>A0AAN7QXV5</accession>
<gene>
    <name evidence="13" type="ORF">SAY86_018242</name>
</gene>
<comment type="subcellular location">
    <subcellularLocation>
        <location evidence="1">Cell membrane</location>
        <topology evidence="1">Lipid-anchor</topology>
        <topology evidence="1">GPI-anchor</topology>
    </subcellularLocation>
</comment>
<feature type="chain" id="PRO_5042907381" description="X8 domain-containing protein" evidence="11">
    <location>
        <begin position="22"/>
        <end position="198"/>
    </location>
</feature>
<dbReference type="FunFam" id="1.20.58.1040:FF:000001">
    <property type="entry name" value="Glucan endo-1,3-beta-glucosidase 4"/>
    <property type="match status" value="1"/>
</dbReference>
<comment type="caution">
    <text evidence="13">The sequence shown here is derived from an EMBL/GenBank/DDBJ whole genome shotgun (WGS) entry which is preliminary data.</text>
</comment>
<dbReference type="Gene3D" id="1.20.58.1040">
    <property type="match status" value="1"/>
</dbReference>